<name>A0A6N8SH27_9HYPH</name>
<accession>A0A6N8SH27</accession>
<dbReference type="EMBL" id="WUMK01000004">
    <property type="protein sequence ID" value="MXN46060.1"/>
    <property type="molecule type" value="Genomic_DNA"/>
</dbReference>
<evidence type="ECO:0000313" key="1">
    <source>
        <dbReference type="EMBL" id="MXN46060.1"/>
    </source>
</evidence>
<keyword evidence="2" id="KW-1185">Reference proteome</keyword>
<comment type="caution">
    <text evidence="1">The sequence shown here is derived from an EMBL/GenBank/DDBJ whole genome shotgun (WGS) entry which is preliminary data.</text>
</comment>
<organism evidence="1 2">
    <name type="scientific">Shinella kummerowiae</name>
    <dbReference type="NCBI Taxonomy" id="417745"/>
    <lineage>
        <taxon>Bacteria</taxon>
        <taxon>Pseudomonadati</taxon>
        <taxon>Pseudomonadota</taxon>
        <taxon>Alphaproteobacteria</taxon>
        <taxon>Hyphomicrobiales</taxon>
        <taxon>Rhizobiaceae</taxon>
        <taxon>Shinella</taxon>
    </lineage>
</organism>
<gene>
    <name evidence="1" type="ORF">GR138_12750</name>
</gene>
<evidence type="ECO:0000313" key="2">
    <source>
        <dbReference type="Proteomes" id="UP000435802"/>
    </source>
</evidence>
<dbReference type="AlphaFoldDB" id="A0A6N8SH27"/>
<dbReference type="OrthoDB" id="7205619at2"/>
<protein>
    <submittedName>
        <fullName evidence="1">Uncharacterized protein</fullName>
    </submittedName>
</protein>
<sequence>MATFNYAEMQAVADELIAEFGQQGTVTRTTTPDPIEGGDGTTTAYPAKLVPMAYSAREIDGTNILAGDVQIYISSVGLAIEPKPGDHVTASGKTFRIINGDPNNYDGITNVVFIVQGRIAS</sequence>
<dbReference type="RefSeq" id="WP_160859607.1">
    <property type="nucleotide sequence ID" value="NZ_WUMK01000004.1"/>
</dbReference>
<dbReference type="Proteomes" id="UP000435802">
    <property type="component" value="Unassembled WGS sequence"/>
</dbReference>
<proteinExistence type="predicted"/>
<reference evidence="1 2" key="1">
    <citation type="submission" date="2019-12" db="EMBL/GenBank/DDBJ databases">
        <title>Shinella kummerowiae sp. nov., a symbiotic bacterium isolated from root nodules of the herbal legume Kummerowia stipulacea.</title>
        <authorList>
            <person name="Gao J."/>
        </authorList>
    </citation>
    <scope>NUCLEOTIDE SEQUENCE [LARGE SCALE GENOMIC DNA]</scope>
    <source>
        <strain evidence="1 2">CCBAU 25048</strain>
    </source>
</reference>